<dbReference type="EMBL" id="CAJOAY010031537">
    <property type="protein sequence ID" value="CAF4426297.1"/>
    <property type="molecule type" value="Genomic_DNA"/>
</dbReference>
<comment type="catalytic activity">
    <reaction evidence="10 11">
        <text>L-lysyl(79)-[histone H3] + 3 S-adenosyl-L-methionine = N(6),N(6),N(6)-trimethyl-L-lysyl(79)-[histone H3] + 3 S-adenosyl-L-homocysteine + 3 H(+)</text>
        <dbReference type="Rhea" id="RHEA:60328"/>
        <dbReference type="Rhea" id="RHEA-COMP:15549"/>
        <dbReference type="Rhea" id="RHEA-COMP:15552"/>
        <dbReference type="ChEBI" id="CHEBI:15378"/>
        <dbReference type="ChEBI" id="CHEBI:29969"/>
        <dbReference type="ChEBI" id="CHEBI:57856"/>
        <dbReference type="ChEBI" id="CHEBI:59789"/>
        <dbReference type="ChEBI" id="CHEBI:61961"/>
        <dbReference type="EC" id="2.1.1.360"/>
    </reaction>
</comment>
<dbReference type="AlphaFoldDB" id="A0A820QS93"/>
<protein>
    <recommendedName>
        <fullName evidence="3 11">Histone-lysine N-methyltransferase, H3 lysine-79 specific</fullName>
        <ecNumber evidence="2 11">2.1.1.360</ecNumber>
    </recommendedName>
    <alternativeName>
        <fullName evidence="9 11">Histone H3-K79 methyltransferase</fullName>
    </alternativeName>
</protein>
<dbReference type="GO" id="GO:0005634">
    <property type="term" value="C:nucleus"/>
    <property type="evidence" value="ECO:0007669"/>
    <property type="project" value="UniProtKB-SubCell"/>
</dbReference>
<accession>A0A820QS93</accession>
<dbReference type="Proteomes" id="UP000663881">
    <property type="component" value="Unassembled WGS sequence"/>
</dbReference>
<keyword evidence="8 11" id="KW-0539">Nucleus</keyword>
<dbReference type="InterPro" id="IPR025789">
    <property type="entry name" value="DOT1_dom"/>
</dbReference>
<evidence type="ECO:0000256" key="10">
    <source>
        <dbReference type="ARBA" id="ARBA00047770"/>
    </source>
</evidence>
<evidence type="ECO:0000256" key="11">
    <source>
        <dbReference type="RuleBase" id="RU271113"/>
    </source>
</evidence>
<evidence type="ECO:0000256" key="4">
    <source>
        <dbReference type="ARBA" id="ARBA00022603"/>
    </source>
</evidence>
<reference evidence="13" key="1">
    <citation type="submission" date="2021-02" db="EMBL/GenBank/DDBJ databases">
        <authorList>
            <person name="Nowell W R."/>
        </authorList>
    </citation>
    <scope>NUCLEOTIDE SEQUENCE</scope>
</reference>
<evidence type="ECO:0000256" key="5">
    <source>
        <dbReference type="ARBA" id="ARBA00022679"/>
    </source>
</evidence>
<evidence type="ECO:0000256" key="9">
    <source>
        <dbReference type="ARBA" id="ARBA00029821"/>
    </source>
</evidence>
<sequence>MKWFGKSYSDFQIIEGDFFDKNFRSILKSGNVIFVNNKTFSNDKNHNLKLCFYDLQSGSRIISTKPFIESNNRVTARNINGK</sequence>
<keyword evidence="6 11" id="KW-0949">S-adenosyl-L-methionine</keyword>
<gene>
    <name evidence="13" type="ORF">OKA104_LOCUS52814</name>
</gene>
<comment type="similarity">
    <text evidence="11">Belongs to the class I-like SAM-binding methyltransferase superfamily. DOT1 family.</text>
</comment>
<comment type="caution">
    <text evidence="13">The sequence shown here is derived from an EMBL/GenBank/DDBJ whole genome shotgun (WGS) entry which is preliminary data.</text>
</comment>
<dbReference type="GO" id="GO:0006281">
    <property type="term" value="P:DNA repair"/>
    <property type="evidence" value="ECO:0007669"/>
    <property type="project" value="TreeGrafter"/>
</dbReference>
<evidence type="ECO:0000313" key="14">
    <source>
        <dbReference type="Proteomes" id="UP000663881"/>
    </source>
</evidence>
<evidence type="ECO:0000259" key="12">
    <source>
        <dbReference type="PROSITE" id="PS51569"/>
    </source>
</evidence>
<dbReference type="PANTHER" id="PTHR21451:SF0">
    <property type="entry name" value="HISTONE-LYSINE N-METHYLTRANSFERASE, H3 LYSINE-79 SPECIFIC"/>
    <property type="match status" value="1"/>
</dbReference>
<dbReference type="GO" id="GO:0032259">
    <property type="term" value="P:methylation"/>
    <property type="evidence" value="ECO:0007669"/>
    <property type="project" value="UniProtKB-KW"/>
</dbReference>
<keyword evidence="4 11" id="KW-0489">Methyltransferase</keyword>
<dbReference type="PANTHER" id="PTHR21451">
    <property type="entry name" value="HISTONE H3 METHYLTRANSFERASE"/>
    <property type="match status" value="1"/>
</dbReference>
<evidence type="ECO:0000256" key="6">
    <source>
        <dbReference type="ARBA" id="ARBA00022691"/>
    </source>
</evidence>
<feature type="domain" description="DOT1" evidence="12">
    <location>
        <begin position="1"/>
        <end position="82"/>
    </location>
</feature>
<dbReference type="PROSITE" id="PS51569">
    <property type="entry name" value="DOT1"/>
    <property type="match status" value="1"/>
</dbReference>
<comment type="subcellular location">
    <subcellularLocation>
        <location evidence="1 11">Nucleus</location>
    </subcellularLocation>
</comment>
<evidence type="ECO:0000256" key="3">
    <source>
        <dbReference type="ARBA" id="ARBA00020987"/>
    </source>
</evidence>
<dbReference type="Gene3D" id="3.40.50.150">
    <property type="entry name" value="Vaccinia Virus protein VP39"/>
    <property type="match status" value="1"/>
</dbReference>
<proteinExistence type="inferred from homology"/>
<dbReference type="SUPFAM" id="SSF53335">
    <property type="entry name" value="S-adenosyl-L-methionine-dependent methyltransferases"/>
    <property type="match status" value="1"/>
</dbReference>
<keyword evidence="5 11" id="KW-0808">Transferase</keyword>
<evidence type="ECO:0000256" key="2">
    <source>
        <dbReference type="ARBA" id="ARBA00012190"/>
    </source>
</evidence>
<dbReference type="InterPro" id="IPR030445">
    <property type="entry name" value="H3-K79_meTrfase"/>
</dbReference>
<comment type="miscellaneous">
    <text evidence="11">In contrast to other lysine histone methyltransferases, it does not contain a SET domain, suggesting the existence of another mechanism for methylation of lysine residues of histones.</text>
</comment>
<name>A0A820QS93_9BILA</name>
<keyword evidence="7 11" id="KW-0156">Chromatin regulator</keyword>
<evidence type="ECO:0000256" key="1">
    <source>
        <dbReference type="ARBA" id="ARBA00004123"/>
    </source>
</evidence>
<dbReference type="InterPro" id="IPR029063">
    <property type="entry name" value="SAM-dependent_MTases_sf"/>
</dbReference>
<comment type="function">
    <text evidence="11">Histone methyltransferase that specifically trimethylates histone H3 to form H3K79me3. This methylation is required for telomere silencing and for the pachytene checkpoint during the meiotic cell cycle by allowing the recruitment of RAD9 to double strand breaks. Nucleosomes are preferred as substrate compared to free histone.</text>
</comment>
<dbReference type="Pfam" id="PF08123">
    <property type="entry name" value="DOT1"/>
    <property type="match status" value="1"/>
</dbReference>
<dbReference type="EC" id="2.1.1.360" evidence="2 11"/>
<dbReference type="GO" id="GO:0000077">
    <property type="term" value="P:DNA damage checkpoint signaling"/>
    <property type="evidence" value="ECO:0007669"/>
    <property type="project" value="TreeGrafter"/>
</dbReference>
<organism evidence="13 14">
    <name type="scientific">Adineta steineri</name>
    <dbReference type="NCBI Taxonomy" id="433720"/>
    <lineage>
        <taxon>Eukaryota</taxon>
        <taxon>Metazoa</taxon>
        <taxon>Spiralia</taxon>
        <taxon>Gnathifera</taxon>
        <taxon>Rotifera</taxon>
        <taxon>Eurotatoria</taxon>
        <taxon>Bdelloidea</taxon>
        <taxon>Adinetida</taxon>
        <taxon>Adinetidae</taxon>
        <taxon>Adineta</taxon>
    </lineage>
</organism>
<evidence type="ECO:0000313" key="13">
    <source>
        <dbReference type="EMBL" id="CAF4426297.1"/>
    </source>
</evidence>
<evidence type="ECO:0000256" key="7">
    <source>
        <dbReference type="ARBA" id="ARBA00022853"/>
    </source>
</evidence>
<dbReference type="GO" id="GO:0140956">
    <property type="term" value="F:histone H3K79 trimethyltransferase activity"/>
    <property type="evidence" value="ECO:0007669"/>
    <property type="project" value="UniProtKB-EC"/>
</dbReference>
<evidence type="ECO:0000256" key="8">
    <source>
        <dbReference type="ARBA" id="ARBA00023242"/>
    </source>
</evidence>